<feature type="transmembrane region" description="Helical" evidence="10">
    <location>
        <begin position="27"/>
        <end position="50"/>
    </location>
</feature>
<evidence type="ECO:0000256" key="1">
    <source>
        <dbReference type="ARBA" id="ARBA00002254"/>
    </source>
</evidence>
<evidence type="ECO:0000256" key="6">
    <source>
        <dbReference type="ARBA" id="ARBA00022692"/>
    </source>
</evidence>
<dbReference type="GO" id="GO:0009425">
    <property type="term" value="C:bacterial-type flagellum basal body"/>
    <property type="evidence" value="ECO:0007669"/>
    <property type="project" value="InterPro"/>
</dbReference>
<comment type="subcellular location">
    <subcellularLocation>
        <location evidence="2">Cell membrane</location>
        <topology evidence="2">Single-pass membrane protein</topology>
    </subcellularLocation>
</comment>
<comment type="similarity">
    <text evidence="3 10">Belongs to the FliL family.</text>
</comment>
<dbReference type="PANTHER" id="PTHR35091">
    <property type="entry name" value="FLAGELLAR PROTEIN FLIL"/>
    <property type="match status" value="1"/>
</dbReference>
<dbReference type="GO" id="GO:0005886">
    <property type="term" value="C:plasma membrane"/>
    <property type="evidence" value="ECO:0007669"/>
    <property type="project" value="UniProtKB-SubCell"/>
</dbReference>
<accession>A0A3P7P7X5</accession>
<evidence type="ECO:0000256" key="10">
    <source>
        <dbReference type="RuleBase" id="RU364125"/>
    </source>
</evidence>
<keyword evidence="6 10" id="KW-0812">Transmembrane</keyword>
<dbReference type="Proteomes" id="UP000279029">
    <property type="component" value="Chromosome"/>
</dbReference>
<evidence type="ECO:0000313" key="11">
    <source>
        <dbReference type="EMBL" id="VDN46313.1"/>
    </source>
</evidence>
<keyword evidence="11" id="KW-0966">Cell projection</keyword>
<dbReference type="RefSeq" id="WP_125135844.1">
    <property type="nucleotide sequence ID" value="NZ_LR130778.1"/>
</dbReference>
<keyword evidence="12" id="KW-1185">Reference proteome</keyword>
<reference evidence="11 12" key="1">
    <citation type="submission" date="2018-09" db="EMBL/GenBank/DDBJ databases">
        <authorList>
            <person name="Postec A."/>
        </authorList>
    </citation>
    <scope>NUCLEOTIDE SEQUENCE [LARGE SCALE GENOMIC DNA]</scope>
    <source>
        <strain evidence="11">70B-A</strain>
    </source>
</reference>
<evidence type="ECO:0000256" key="4">
    <source>
        <dbReference type="ARBA" id="ARBA00022475"/>
    </source>
</evidence>
<dbReference type="AlphaFoldDB" id="A0A3P7P7X5"/>
<protein>
    <recommendedName>
        <fullName evidence="10">Flagellar protein FliL</fullName>
    </recommendedName>
</protein>
<name>A0A3P7P7X5_9FIRM</name>
<evidence type="ECO:0000256" key="3">
    <source>
        <dbReference type="ARBA" id="ARBA00008281"/>
    </source>
</evidence>
<organism evidence="11 12">
    <name type="scientific">Petrocella atlantisensis</name>
    <dbReference type="NCBI Taxonomy" id="2173034"/>
    <lineage>
        <taxon>Bacteria</taxon>
        <taxon>Bacillati</taxon>
        <taxon>Bacillota</taxon>
        <taxon>Clostridia</taxon>
        <taxon>Lachnospirales</taxon>
        <taxon>Vallitaleaceae</taxon>
        <taxon>Petrocella</taxon>
    </lineage>
</organism>
<dbReference type="GO" id="GO:0006935">
    <property type="term" value="P:chemotaxis"/>
    <property type="evidence" value="ECO:0007669"/>
    <property type="project" value="UniProtKB-KW"/>
</dbReference>
<evidence type="ECO:0000256" key="7">
    <source>
        <dbReference type="ARBA" id="ARBA00022779"/>
    </source>
</evidence>
<evidence type="ECO:0000256" key="9">
    <source>
        <dbReference type="ARBA" id="ARBA00023136"/>
    </source>
</evidence>
<dbReference type="InterPro" id="IPR005503">
    <property type="entry name" value="FliL"/>
</dbReference>
<gene>
    <name evidence="11" type="ORF">PATL70BA_0459</name>
</gene>
<evidence type="ECO:0000256" key="8">
    <source>
        <dbReference type="ARBA" id="ARBA00022989"/>
    </source>
</evidence>
<keyword evidence="7 10" id="KW-0283">Flagellar rotation</keyword>
<dbReference type="PANTHER" id="PTHR35091:SF2">
    <property type="entry name" value="FLAGELLAR PROTEIN FLIL"/>
    <property type="match status" value="1"/>
</dbReference>
<keyword evidence="11" id="KW-0282">Flagellum</keyword>
<evidence type="ECO:0000313" key="12">
    <source>
        <dbReference type="Proteomes" id="UP000279029"/>
    </source>
</evidence>
<keyword evidence="5 10" id="KW-0145">Chemotaxis</keyword>
<dbReference type="EMBL" id="LR130778">
    <property type="protein sequence ID" value="VDN46313.1"/>
    <property type="molecule type" value="Genomic_DNA"/>
</dbReference>
<dbReference type="GO" id="GO:0071978">
    <property type="term" value="P:bacterial-type flagellum-dependent swarming motility"/>
    <property type="evidence" value="ECO:0007669"/>
    <property type="project" value="TreeGrafter"/>
</dbReference>
<keyword evidence="9 10" id="KW-0472">Membrane</keyword>
<sequence length="188" mass="20923">MAKKKQPELDEDGVEKVAKKPQDKSKIVMMIGVVLIIVSLIFSMISLITIMGISKALRGEEEAAELEENGPPQISVNDIEPFIFSEKFIFIYNDTGNTDKVHNVVVEIGVGILATEKDAAKVLETMTTRETILRDGIETLMKSKSYEDFASAESTDALKNEILLYLQSRLESESIVDVYFNNLLTSSK</sequence>
<proteinExistence type="inferred from homology"/>
<evidence type="ECO:0000256" key="2">
    <source>
        <dbReference type="ARBA" id="ARBA00004162"/>
    </source>
</evidence>
<dbReference type="Pfam" id="PF03748">
    <property type="entry name" value="FliL"/>
    <property type="match status" value="1"/>
</dbReference>
<keyword evidence="11" id="KW-0969">Cilium</keyword>
<evidence type="ECO:0000256" key="5">
    <source>
        <dbReference type="ARBA" id="ARBA00022500"/>
    </source>
</evidence>
<comment type="function">
    <text evidence="1 10">Controls the rotational direction of flagella during chemotaxis.</text>
</comment>
<keyword evidence="4 10" id="KW-1003">Cell membrane</keyword>
<keyword evidence="8 10" id="KW-1133">Transmembrane helix</keyword>
<dbReference type="KEGG" id="cbar:PATL70BA_0459"/>